<keyword evidence="5" id="KW-1133">Transmembrane helix</keyword>
<dbReference type="PANTHER" id="PTHR30252:SF0">
    <property type="entry name" value="PEPTIDE TRANSPORTER CSTA"/>
    <property type="match status" value="1"/>
</dbReference>
<keyword evidence="3" id="KW-1003">Cell membrane</keyword>
<dbReference type="Pfam" id="PF02554">
    <property type="entry name" value="CstA"/>
    <property type="match status" value="1"/>
</dbReference>
<dbReference type="KEGG" id="soa:G3M56_002825"/>
<accession>A0A6B3LCB4</accession>
<comment type="similarity">
    <text evidence="2">Belongs to the peptide transporter carbon starvation (CstA) (TC 2.A.114) family.</text>
</comment>
<comment type="subcellular location">
    <subcellularLocation>
        <location evidence="1">Cell membrane</location>
        <topology evidence="1">Multi-pass membrane protein</topology>
    </subcellularLocation>
</comment>
<dbReference type="AlphaFoldDB" id="A0A6B3LCB4"/>
<dbReference type="GO" id="GO:0009267">
    <property type="term" value="P:cellular response to starvation"/>
    <property type="evidence" value="ECO:0007669"/>
    <property type="project" value="InterPro"/>
</dbReference>
<keyword evidence="4" id="KW-0812">Transmembrane</keyword>
<evidence type="ECO:0000313" key="8">
    <source>
        <dbReference type="EMBL" id="QQL46350.1"/>
    </source>
</evidence>
<proteinExistence type="inferred from homology"/>
<dbReference type="InterPro" id="IPR051605">
    <property type="entry name" value="CstA"/>
</dbReference>
<reference evidence="8 9" key="1">
    <citation type="submission" date="2020-12" db="EMBL/GenBank/DDBJ databases">
        <title>Sulforoseuscoccus oceanibium gen. nov., sp. nov., a representative of the phylum Verrucomicrobia with special cytoplasmic membrane, and proposal of Sulforoseuscoccusaceae fam. nov.</title>
        <authorList>
            <person name="Xi F."/>
        </authorList>
    </citation>
    <scope>NUCLEOTIDE SEQUENCE [LARGE SCALE GENOMIC DNA]</scope>
    <source>
        <strain evidence="8 9">T37</strain>
    </source>
</reference>
<evidence type="ECO:0000256" key="1">
    <source>
        <dbReference type="ARBA" id="ARBA00004651"/>
    </source>
</evidence>
<sequence>MQTLAIAIASFVLYLVAYHTYGKWLGKRIFKLSRDNMSPSREIDDGKDYVPTSRSVVFGHHFTSIAGTGPIVGPALAVIWGWLPALIWVLVGSIFIGAVHDFGSLVVSMRNRGQTVGDLAGRLITPRVRLAFLFILFMALTIVLAIFGLVIAAVFKMYPESIAPCMLQIPLAIGIGLLVHKRGGNILIPSLVVLALMYLSVWFGDTGWLHDFNQSLKGWSMIQWVVVLLGYALVASVLPVWSLLQPRDYINSLQLLSALVLIVAGLVVAGLMGGAPIDPALSAERPPLEIAAPAIEADHLGKQLPLIFPFLFVTVACGAVSGFHCLVSSGTSSKQLRCETDARMIGYGSMLAEGFLAVIVILACVAGLGLGITGENGTILTGTDAFNARYASWAGLNGLGPKVGAFVDGAANFLKAIGISGDFARTLMGVFVASFAATTLDTACRLQRYVVQEIGRTADEGFPVLKPLKPLTNPYLATLFAVATAALLAAVPMAGAEWSWANAGKGGLILWPLFGATNQLLGGVAFLIILFWLRRRRLPLWFAAVPALFMLVLPAYAMLYQIFVAALGSDQSWLDQKNYLLVGVGLATIALEIWVLVEAALLWPKVQGLKETPLPPFRHQFNETEVTPRD</sequence>
<feature type="domain" description="CstA N-terminal" evidence="7">
    <location>
        <begin position="4"/>
        <end position="554"/>
    </location>
</feature>
<name>A0A6B3LCB4_9BACT</name>
<evidence type="ECO:0000313" key="9">
    <source>
        <dbReference type="Proteomes" id="UP000475117"/>
    </source>
</evidence>
<keyword evidence="9" id="KW-1185">Reference proteome</keyword>
<evidence type="ECO:0000256" key="2">
    <source>
        <dbReference type="ARBA" id="ARBA00007755"/>
    </source>
</evidence>
<evidence type="ECO:0000259" key="7">
    <source>
        <dbReference type="Pfam" id="PF02554"/>
    </source>
</evidence>
<evidence type="ECO:0000256" key="3">
    <source>
        <dbReference type="ARBA" id="ARBA00022475"/>
    </source>
</evidence>
<dbReference type="PANTHER" id="PTHR30252">
    <property type="entry name" value="INNER MEMBRANE PEPTIDE TRANSPORTER"/>
    <property type="match status" value="1"/>
</dbReference>
<protein>
    <submittedName>
        <fullName evidence="8">Carbon starvation protein A</fullName>
    </submittedName>
</protein>
<evidence type="ECO:0000256" key="4">
    <source>
        <dbReference type="ARBA" id="ARBA00022692"/>
    </source>
</evidence>
<dbReference type="Proteomes" id="UP000475117">
    <property type="component" value="Chromosome"/>
</dbReference>
<dbReference type="InterPro" id="IPR003706">
    <property type="entry name" value="CstA_N"/>
</dbReference>
<evidence type="ECO:0000256" key="6">
    <source>
        <dbReference type="ARBA" id="ARBA00023136"/>
    </source>
</evidence>
<keyword evidence="6" id="KW-0472">Membrane</keyword>
<organism evidence="8 9">
    <name type="scientific">Sulfuriroseicoccus oceanibius</name>
    <dbReference type="NCBI Taxonomy" id="2707525"/>
    <lineage>
        <taxon>Bacteria</taxon>
        <taxon>Pseudomonadati</taxon>
        <taxon>Verrucomicrobiota</taxon>
        <taxon>Verrucomicrobiia</taxon>
        <taxon>Verrucomicrobiales</taxon>
        <taxon>Verrucomicrobiaceae</taxon>
        <taxon>Sulfuriroseicoccus</taxon>
    </lineage>
</organism>
<gene>
    <name evidence="8" type="ORF">G3M56_002825</name>
</gene>
<dbReference type="GO" id="GO:0005886">
    <property type="term" value="C:plasma membrane"/>
    <property type="evidence" value="ECO:0007669"/>
    <property type="project" value="UniProtKB-SubCell"/>
</dbReference>
<evidence type="ECO:0000256" key="5">
    <source>
        <dbReference type="ARBA" id="ARBA00022989"/>
    </source>
</evidence>
<dbReference type="EMBL" id="CP066776">
    <property type="protein sequence ID" value="QQL46350.1"/>
    <property type="molecule type" value="Genomic_DNA"/>
</dbReference>